<comment type="subcellular location">
    <subcellularLocation>
        <location evidence="1">Membrane</location>
        <topology evidence="1">Single-pass membrane protein</topology>
    </subcellularLocation>
</comment>
<dbReference type="GO" id="GO:0016020">
    <property type="term" value="C:membrane"/>
    <property type="evidence" value="ECO:0007669"/>
    <property type="project" value="UniProtKB-SubCell"/>
</dbReference>
<dbReference type="GO" id="GO:0017080">
    <property type="term" value="F:sodium channel regulator activity"/>
    <property type="evidence" value="ECO:0007669"/>
    <property type="project" value="TreeGrafter"/>
</dbReference>
<evidence type="ECO:0000256" key="1">
    <source>
        <dbReference type="ARBA" id="ARBA00004167"/>
    </source>
</evidence>
<gene>
    <name evidence="9" type="ORF">MATL_G00126140</name>
</gene>
<sequence length="201" mass="21503">MGLKERQGRDSRGDSAVRAATTGTEMQLRWFSVCLSVILGGCSAQLSTSSEGLVDTTSSGRQHASTTAATSTLAMENESETLTPAPETDSTTDGPDGNETSTSASETTSLAFTTQQKTQGQTSTTMQVEGKSTTPAGTRGRIWDGTWDAPFNYDYKSLRHVGLGIAAVLFVTGIMVIACGRLRRMPRFRVRSGKTYEVTRV</sequence>
<feature type="compositionally biased region" description="Low complexity" evidence="8">
    <location>
        <begin position="64"/>
        <end position="74"/>
    </location>
</feature>
<feature type="compositionally biased region" description="Polar residues" evidence="8">
    <location>
        <begin position="52"/>
        <end position="63"/>
    </location>
</feature>
<dbReference type="Pfam" id="PF02038">
    <property type="entry name" value="ATP1G1_PLM_MAT8"/>
    <property type="match status" value="1"/>
</dbReference>
<dbReference type="EMBL" id="JAFDVH010000010">
    <property type="protein sequence ID" value="KAG7469182.1"/>
    <property type="molecule type" value="Genomic_DNA"/>
</dbReference>
<comment type="caution">
    <text evidence="9">The sequence shown here is derived from an EMBL/GenBank/DDBJ whole genome shotgun (WGS) entry which is preliminary data.</text>
</comment>
<keyword evidence="7" id="KW-1133">Transmembrane helix</keyword>
<dbReference type="AlphaFoldDB" id="A0A9D3PZB5"/>
<name>A0A9D3PZB5_MEGAT</name>
<evidence type="ECO:0000313" key="10">
    <source>
        <dbReference type="Proteomes" id="UP001046870"/>
    </source>
</evidence>
<reference evidence="9" key="1">
    <citation type="submission" date="2021-01" db="EMBL/GenBank/DDBJ databases">
        <authorList>
            <person name="Zahm M."/>
            <person name="Roques C."/>
            <person name="Cabau C."/>
            <person name="Klopp C."/>
            <person name="Donnadieu C."/>
            <person name="Jouanno E."/>
            <person name="Lampietro C."/>
            <person name="Louis A."/>
            <person name="Herpin A."/>
            <person name="Echchiki A."/>
            <person name="Berthelot C."/>
            <person name="Parey E."/>
            <person name="Roest-Crollius H."/>
            <person name="Braasch I."/>
            <person name="Postlethwait J."/>
            <person name="Bobe J."/>
            <person name="Montfort J."/>
            <person name="Bouchez O."/>
            <person name="Begum T."/>
            <person name="Mejri S."/>
            <person name="Adams A."/>
            <person name="Chen W.-J."/>
            <person name="Guiguen Y."/>
        </authorList>
    </citation>
    <scope>NUCLEOTIDE SEQUENCE</scope>
    <source>
        <strain evidence="9">YG-15Mar2019-1</strain>
        <tissue evidence="9">Brain</tissue>
    </source>
</reference>
<keyword evidence="4 7" id="KW-0812">Transmembrane</keyword>
<feature type="transmembrane region" description="Helical" evidence="7">
    <location>
        <begin position="161"/>
        <end position="182"/>
    </location>
</feature>
<evidence type="ECO:0000256" key="4">
    <source>
        <dbReference type="ARBA" id="ARBA00022692"/>
    </source>
</evidence>
<dbReference type="PANTHER" id="PTHR14132">
    <property type="entry name" value="SODIUM/POTASSIUM-TRANSPORTING ATPASE SUBUNIT GAMMA"/>
    <property type="match status" value="1"/>
</dbReference>
<dbReference type="PANTHER" id="PTHR14132:SF23">
    <property type="entry name" value="FXYD DOMAIN-CONTAINING ION TRANSPORT REGULATOR"/>
    <property type="match status" value="1"/>
</dbReference>
<accession>A0A9D3PZB5</accession>
<dbReference type="InterPro" id="IPR000272">
    <property type="entry name" value="Ion-transport_regulator_FXYD"/>
</dbReference>
<organism evidence="9 10">
    <name type="scientific">Megalops atlanticus</name>
    <name type="common">Tarpon</name>
    <name type="synonym">Clupea gigantea</name>
    <dbReference type="NCBI Taxonomy" id="7932"/>
    <lineage>
        <taxon>Eukaryota</taxon>
        <taxon>Metazoa</taxon>
        <taxon>Chordata</taxon>
        <taxon>Craniata</taxon>
        <taxon>Vertebrata</taxon>
        <taxon>Euteleostomi</taxon>
        <taxon>Actinopterygii</taxon>
        <taxon>Neopterygii</taxon>
        <taxon>Teleostei</taxon>
        <taxon>Elopiformes</taxon>
        <taxon>Megalopidae</taxon>
        <taxon>Megalops</taxon>
    </lineage>
</organism>
<keyword evidence="3 7" id="KW-0813">Transport</keyword>
<evidence type="ECO:0000256" key="3">
    <source>
        <dbReference type="ARBA" id="ARBA00022448"/>
    </source>
</evidence>
<dbReference type="GO" id="GO:0006811">
    <property type="term" value="P:monoatomic ion transport"/>
    <property type="evidence" value="ECO:0007669"/>
    <property type="project" value="UniProtKB-KW"/>
</dbReference>
<comment type="similarity">
    <text evidence="2 7">Belongs to the FXYD family.</text>
</comment>
<evidence type="ECO:0000256" key="6">
    <source>
        <dbReference type="ARBA" id="ARBA00023136"/>
    </source>
</evidence>
<dbReference type="CDD" id="cd20323">
    <property type="entry name" value="FXYD_FXYD5"/>
    <property type="match status" value="1"/>
</dbReference>
<evidence type="ECO:0000256" key="7">
    <source>
        <dbReference type="RuleBase" id="RU364131"/>
    </source>
</evidence>
<keyword evidence="5 7" id="KW-0406">Ion transport</keyword>
<evidence type="ECO:0000256" key="8">
    <source>
        <dbReference type="SAM" id="MobiDB-lite"/>
    </source>
</evidence>
<keyword evidence="10" id="KW-1185">Reference proteome</keyword>
<feature type="region of interest" description="Disordered" evidence="8">
    <location>
        <begin position="52"/>
        <end position="139"/>
    </location>
</feature>
<evidence type="ECO:0000256" key="2">
    <source>
        <dbReference type="ARBA" id="ARBA00005948"/>
    </source>
</evidence>
<feature type="compositionally biased region" description="Low complexity" evidence="8">
    <location>
        <begin position="99"/>
        <end position="127"/>
    </location>
</feature>
<keyword evidence="6 7" id="KW-0472">Membrane</keyword>
<dbReference type="Gene3D" id="1.20.5.780">
    <property type="entry name" value="Single helix bin"/>
    <property type="match status" value="1"/>
</dbReference>
<dbReference type="Proteomes" id="UP001046870">
    <property type="component" value="Chromosome 10"/>
</dbReference>
<proteinExistence type="inferred from homology"/>
<dbReference type="GO" id="GO:0043269">
    <property type="term" value="P:regulation of monoatomic ion transport"/>
    <property type="evidence" value="ECO:0007669"/>
    <property type="project" value="InterPro"/>
</dbReference>
<evidence type="ECO:0000313" key="9">
    <source>
        <dbReference type="EMBL" id="KAG7469182.1"/>
    </source>
</evidence>
<evidence type="ECO:0000256" key="5">
    <source>
        <dbReference type="ARBA" id="ARBA00023065"/>
    </source>
</evidence>
<protein>
    <recommendedName>
        <fullName evidence="7">FXYD domain-containing ion transport regulator</fullName>
    </recommendedName>
</protein>
<dbReference type="OrthoDB" id="8961850at2759"/>